<organism evidence="1">
    <name type="scientific">human gut metagenome</name>
    <dbReference type="NCBI Taxonomy" id="408170"/>
    <lineage>
        <taxon>unclassified sequences</taxon>
        <taxon>metagenomes</taxon>
        <taxon>organismal metagenomes</taxon>
    </lineage>
</organism>
<dbReference type="AlphaFoldDB" id="K1SBY7"/>
<reference evidence="1" key="1">
    <citation type="journal article" date="2013" name="Environ. Microbiol.">
        <title>Microbiota from the distal guts of lean and obese adolescents exhibit partial functional redundancy besides clear differences in community structure.</title>
        <authorList>
            <person name="Ferrer M."/>
            <person name="Ruiz A."/>
            <person name="Lanza F."/>
            <person name="Haange S.B."/>
            <person name="Oberbach A."/>
            <person name="Till H."/>
            <person name="Bargiela R."/>
            <person name="Campoy C."/>
            <person name="Segura M.T."/>
            <person name="Richter M."/>
            <person name="von Bergen M."/>
            <person name="Seifert J."/>
            <person name="Suarez A."/>
        </authorList>
    </citation>
    <scope>NUCLEOTIDE SEQUENCE</scope>
</reference>
<protein>
    <submittedName>
        <fullName evidence="1">Phage portal protein, SPP1</fullName>
    </submittedName>
</protein>
<dbReference type="InterPro" id="IPR021145">
    <property type="entry name" value="Portal_protein_SPP1_Gp6-like"/>
</dbReference>
<evidence type="ECO:0000313" key="1">
    <source>
        <dbReference type="EMBL" id="EKC54958.1"/>
    </source>
</evidence>
<comment type="caution">
    <text evidence="1">The sequence shown here is derived from an EMBL/GenBank/DDBJ whole genome shotgun (WGS) entry which is preliminary data.</text>
</comment>
<proteinExistence type="predicted"/>
<name>K1SBY7_9ZZZZ</name>
<dbReference type="EMBL" id="AJWZ01008141">
    <property type="protein sequence ID" value="EKC54958.1"/>
    <property type="molecule type" value="Genomic_DNA"/>
</dbReference>
<gene>
    <name evidence="1" type="ORF">OBE_11799</name>
</gene>
<accession>K1SBY7</accession>
<dbReference type="Pfam" id="PF05133">
    <property type="entry name" value="SPP1_portal"/>
    <property type="match status" value="1"/>
</dbReference>
<sequence length="194" mass="22887">MRQNAGVGWIHYWDNDGFKYDVIDSKQVIPIWSDTLEHELTACFRTYQELDDNGDTYHVYEYWTDKECSVFRKKIGDGLERLEMYNMFNVYDVETNGTVCNVYSHNFGRVPFIPFFNNGFHRDDLTPIKGLIDTYDKTYSGFINDLEDIQEIIFVLSGYEGESLSEFLTQLKKYKTIKLDSEDGAKRRTFDFDD</sequence>